<dbReference type="Proteomes" id="UP000681967">
    <property type="component" value="Unassembled WGS sequence"/>
</dbReference>
<dbReference type="Pfam" id="PF26215">
    <property type="entry name" value="HTH_animal"/>
    <property type="match status" value="1"/>
</dbReference>
<reference evidence="2" key="1">
    <citation type="submission" date="2021-02" db="EMBL/GenBank/DDBJ databases">
        <authorList>
            <person name="Nowell W R."/>
        </authorList>
    </citation>
    <scope>NUCLEOTIDE SEQUENCE</scope>
</reference>
<dbReference type="InterPro" id="IPR058912">
    <property type="entry name" value="HTH_animal"/>
</dbReference>
<dbReference type="PANTHER" id="PTHR21301:SF10">
    <property type="entry name" value="REVERSE TRANSCRIPTASE DOMAIN-CONTAINING PROTEIN"/>
    <property type="match status" value="1"/>
</dbReference>
<sequence length="307" mass="35268">LICFLIDLRTPTYISGTALIRQLENYRNIDCLQSTTLFLIFDSTDLYTMIPRDGALNALARLLNKYSKNRKNGNLSIERILQLTRMALEANYFAYTGNYYKQIRGGAMGSPLTMVLANIYIYIDDVFMTTNISYVDIIKPLDEANTKDPNIKITHIVQSAVNFLDVAIKNKDVQLITLVFHKPAAEPCVLPFSSDHPRYTNRNTVYCDLLRVVLICSDVNQFAPEGFNFKLMLIMSGSALPFINHHPRRFFEANEVMNVWKNFDDNVYQQLHRKLLHQSIRNGNKQNMGSSTTHLTLSVRKLSYHQI</sequence>
<dbReference type="AlphaFoldDB" id="A0A8S2N9H7"/>
<protein>
    <recommendedName>
        <fullName evidence="1">Helix-turn-helix domain-containing protein</fullName>
    </recommendedName>
</protein>
<evidence type="ECO:0000313" key="2">
    <source>
        <dbReference type="EMBL" id="CAF3987692.1"/>
    </source>
</evidence>
<feature type="domain" description="Helix-turn-helix" evidence="1">
    <location>
        <begin position="189"/>
        <end position="247"/>
    </location>
</feature>
<proteinExistence type="predicted"/>
<dbReference type="PANTHER" id="PTHR21301">
    <property type="entry name" value="REVERSE TRANSCRIPTASE"/>
    <property type="match status" value="1"/>
</dbReference>
<evidence type="ECO:0000313" key="3">
    <source>
        <dbReference type="Proteomes" id="UP000681967"/>
    </source>
</evidence>
<dbReference type="EMBL" id="CAJOBH010004378">
    <property type="protein sequence ID" value="CAF3987692.1"/>
    <property type="molecule type" value="Genomic_DNA"/>
</dbReference>
<comment type="caution">
    <text evidence="2">The sequence shown here is derived from an EMBL/GenBank/DDBJ whole genome shotgun (WGS) entry which is preliminary data.</text>
</comment>
<gene>
    <name evidence="2" type="ORF">BYL167_LOCUS12968</name>
</gene>
<feature type="non-terminal residue" evidence="2">
    <location>
        <position position="1"/>
    </location>
</feature>
<evidence type="ECO:0000259" key="1">
    <source>
        <dbReference type="Pfam" id="PF26215"/>
    </source>
</evidence>
<organism evidence="2 3">
    <name type="scientific">Rotaria magnacalcarata</name>
    <dbReference type="NCBI Taxonomy" id="392030"/>
    <lineage>
        <taxon>Eukaryota</taxon>
        <taxon>Metazoa</taxon>
        <taxon>Spiralia</taxon>
        <taxon>Gnathifera</taxon>
        <taxon>Rotifera</taxon>
        <taxon>Eurotatoria</taxon>
        <taxon>Bdelloidea</taxon>
        <taxon>Philodinida</taxon>
        <taxon>Philodinidae</taxon>
        <taxon>Rotaria</taxon>
    </lineage>
</organism>
<name>A0A8S2N9H7_9BILA</name>
<accession>A0A8S2N9H7</accession>